<evidence type="ECO:0000313" key="1">
    <source>
        <dbReference type="EMBL" id="GAH31649.1"/>
    </source>
</evidence>
<proteinExistence type="predicted"/>
<dbReference type="EMBL" id="BARU01012871">
    <property type="protein sequence ID" value="GAH31649.1"/>
    <property type="molecule type" value="Genomic_DNA"/>
</dbReference>
<protein>
    <recommendedName>
        <fullName evidence="2">Roadblock/LAMTOR2 domain-containing protein</fullName>
    </recommendedName>
</protein>
<name>X1FQK6_9ZZZZ</name>
<dbReference type="Gene3D" id="3.30.450.30">
    <property type="entry name" value="Dynein light chain 2a, cytoplasmic"/>
    <property type="match status" value="1"/>
</dbReference>
<dbReference type="SUPFAM" id="SSF103196">
    <property type="entry name" value="Roadblock/LC7 domain"/>
    <property type="match status" value="1"/>
</dbReference>
<gene>
    <name evidence="1" type="ORF">S03H2_23529</name>
</gene>
<comment type="caution">
    <text evidence="1">The sequence shown here is derived from an EMBL/GenBank/DDBJ whole genome shotgun (WGS) entry which is preliminary data.</text>
</comment>
<dbReference type="AlphaFoldDB" id="X1FQK6"/>
<evidence type="ECO:0008006" key="2">
    <source>
        <dbReference type="Google" id="ProtNLM"/>
    </source>
</evidence>
<sequence>MSLLGFFSFKYLKNKEYFKPTEDLFSASPATLVSLGINISKGLNQGELRDIVVRGVEGFTIITTSSQESNFMLITHSKKEASLGYYFNKINKSYREIEKLLKDVKIKSAFY</sequence>
<reference evidence="1" key="1">
    <citation type="journal article" date="2014" name="Front. Microbiol.">
        <title>High frequency of phylogenetically diverse reductive dehalogenase-homologous genes in deep subseafloor sedimentary metagenomes.</title>
        <authorList>
            <person name="Kawai M."/>
            <person name="Futagami T."/>
            <person name="Toyoda A."/>
            <person name="Takaki Y."/>
            <person name="Nishi S."/>
            <person name="Hori S."/>
            <person name="Arai W."/>
            <person name="Tsubouchi T."/>
            <person name="Morono Y."/>
            <person name="Uchiyama I."/>
            <person name="Ito T."/>
            <person name="Fujiyama A."/>
            <person name="Inagaki F."/>
            <person name="Takami H."/>
        </authorList>
    </citation>
    <scope>NUCLEOTIDE SEQUENCE</scope>
    <source>
        <strain evidence="1">Expedition CK06-06</strain>
    </source>
</reference>
<organism evidence="1">
    <name type="scientific">marine sediment metagenome</name>
    <dbReference type="NCBI Taxonomy" id="412755"/>
    <lineage>
        <taxon>unclassified sequences</taxon>
        <taxon>metagenomes</taxon>
        <taxon>ecological metagenomes</taxon>
    </lineage>
</organism>
<accession>X1FQK6</accession>